<dbReference type="InterPro" id="IPR036097">
    <property type="entry name" value="HisK_dim/P_sf"/>
</dbReference>
<dbReference type="GO" id="GO:0009927">
    <property type="term" value="F:histidine phosphotransfer kinase activity"/>
    <property type="evidence" value="ECO:0007669"/>
    <property type="project" value="TreeGrafter"/>
</dbReference>
<evidence type="ECO:0000256" key="7">
    <source>
        <dbReference type="ARBA" id="ARBA00022777"/>
    </source>
</evidence>
<dbReference type="SUPFAM" id="SSF55785">
    <property type="entry name" value="PYP-like sensor domain (PAS domain)"/>
    <property type="match status" value="5"/>
</dbReference>
<dbReference type="Pfam" id="PF00512">
    <property type="entry name" value="HisKA"/>
    <property type="match status" value="1"/>
</dbReference>
<dbReference type="PANTHER" id="PTHR43047">
    <property type="entry name" value="TWO-COMPONENT HISTIDINE PROTEIN KINASE"/>
    <property type="match status" value="1"/>
</dbReference>
<dbReference type="RefSeq" id="WP_146517429.1">
    <property type="nucleotide sequence ID" value="NZ_SJPI01000004.1"/>
</dbReference>
<feature type="domain" description="PAS" evidence="15">
    <location>
        <begin position="401"/>
        <end position="471"/>
    </location>
</feature>
<keyword evidence="18" id="KW-1185">Reference proteome</keyword>
<dbReference type="Pfam" id="PF00072">
    <property type="entry name" value="Response_reg"/>
    <property type="match status" value="1"/>
</dbReference>
<dbReference type="CDD" id="cd00082">
    <property type="entry name" value="HisKA"/>
    <property type="match status" value="1"/>
</dbReference>
<comment type="catalytic activity">
    <reaction evidence="1">
        <text>ATP + protein L-histidine = ADP + protein N-phospho-L-histidine.</text>
        <dbReference type="EC" id="2.7.13.3"/>
    </reaction>
</comment>
<dbReference type="SMART" id="SM00091">
    <property type="entry name" value="PAS"/>
    <property type="match status" value="5"/>
</dbReference>
<evidence type="ECO:0000256" key="9">
    <source>
        <dbReference type="ARBA" id="ARBA00023012"/>
    </source>
</evidence>
<dbReference type="SUPFAM" id="SSF47384">
    <property type="entry name" value="Homodimeric domain of signal transducing histidine kinase"/>
    <property type="match status" value="1"/>
</dbReference>
<feature type="domain" description="PAC" evidence="16">
    <location>
        <begin position="603"/>
        <end position="658"/>
    </location>
</feature>
<dbReference type="InterPro" id="IPR001610">
    <property type="entry name" value="PAC"/>
</dbReference>
<dbReference type="GO" id="GO:0000155">
    <property type="term" value="F:phosphorelay sensor kinase activity"/>
    <property type="evidence" value="ECO:0007669"/>
    <property type="project" value="InterPro"/>
</dbReference>
<evidence type="ECO:0000256" key="1">
    <source>
        <dbReference type="ARBA" id="ARBA00000085"/>
    </source>
</evidence>
<dbReference type="FunFam" id="3.30.565.10:FF:000010">
    <property type="entry name" value="Sensor histidine kinase RcsC"/>
    <property type="match status" value="1"/>
</dbReference>
<feature type="domain" description="Histidine kinase" evidence="13">
    <location>
        <begin position="676"/>
        <end position="894"/>
    </location>
</feature>
<keyword evidence="11" id="KW-0131">Cell cycle</keyword>
<dbReference type="Gene3D" id="2.10.70.100">
    <property type="match status" value="2"/>
</dbReference>
<dbReference type="SMART" id="SM00448">
    <property type="entry name" value="REC"/>
    <property type="match status" value="1"/>
</dbReference>
<dbReference type="SUPFAM" id="SSF52172">
    <property type="entry name" value="CheY-like"/>
    <property type="match status" value="1"/>
</dbReference>
<keyword evidence="6" id="KW-0547">Nucleotide-binding</keyword>
<dbReference type="AlphaFoldDB" id="A0A5C5WE56"/>
<dbReference type="PROSITE" id="PS50110">
    <property type="entry name" value="RESPONSE_REGULATORY"/>
    <property type="match status" value="1"/>
</dbReference>
<feature type="domain" description="PAC" evidence="16">
    <location>
        <begin position="474"/>
        <end position="526"/>
    </location>
</feature>
<comment type="subcellular location">
    <subcellularLocation>
        <location evidence="2">Membrane</location>
    </subcellularLocation>
</comment>
<evidence type="ECO:0000256" key="2">
    <source>
        <dbReference type="ARBA" id="ARBA00004370"/>
    </source>
</evidence>
<dbReference type="NCBIfam" id="TIGR00229">
    <property type="entry name" value="sensory_box"/>
    <property type="match status" value="4"/>
</dbReference>
<dbReference type="InterPro" id="IPR004358">
    <property type="entry name" value="Sig_transdc_His_kin-like_C"/>
</dbReference>
<dbReference type="SUPFAM" id="SSF55874">
    <property type="entry name" value="ATPase domain of HSP90 chaperone/DNA topoisomerase II/histidine kinase"/>
    <property type="match status" value="1"/>
</dbReference>
<dbReference type="SMART" id="SM00387">
    <property type="entry name" value="HATPase_c"/>
    <property type="match status" value="1"/>
</dbReference>
<dbReference type="EC" id="2.7.13.3" evidence="3"/>
<keyword evidence="5 17" id="KW-0808">Transferase</keyword>
<organism evidence="17 18">
    <name type="scientific">Rubripirellula amarantea</name>
    <dbReference type="NCBI Taxonomy" id="2527999"/>
    <lineage>
        <taxon>Bacteria</taxon>
        <taxon>Pseudomonadati</taxon>
        <taxon>Planctomycetota</taxon>
        <taxon>Planctomycetia</taxon>
        <taxon>Pirellulales</taxon>
        <taxon>Pirellulaceae</taxon>
        <taxon>Rubripirellula</taxon>
    </lineage>
</organism>
<feature type="domain" description="PAS" evidence="15">
    <location>
        <begin position="527"/>
        <end position="598"/>
    </location>
</feature>
<dbReference type="InterPro" id="IPR003594">
    <property type="entry name" value="HATPase_dom"/>
</dbReference>
<keyword evidence="10" id="KW-0472">Membrane</keyword>
<dbReference type="Gene3D" id="3.40.50.2300">
    <property type="match status" value="1"/>
</dbReference>
<proteinExistence type="predicted"/>
<dbReference type="Pfam" id="PF02518">
    <property type="entry name" value="HATPase_c"/>
    <property type="match status" value="1"/>
</dbReference>
<dbReference type="PROSITE" id="PS50112">
    <property type="entry name" value="PAS"/>
    <property type="match status" value="3"/>
</dbReference>
<accession>A0A5C5WE56</accession>
<dbReference type="GO" id="GO:0005524">
    <property type="term" value="F:ATP binding"/>
    <property type="evidence" value="ECO:0007669"/>
    <property type="project" value="UniProtKB-KW"/>
</dbReference>
<keyword evidence="7 17" id="KW-0418">Kinase</keyword>
<feature type="domain" description="PAC" evidence="16">
    <location>
        <begin position="348"/>
        <end position="400"/>
    </location>
</feature>
<name>A0A5C5WE56_9BACT</name>
<dbReference type="PROSITE" id="PS50109">
    <property type="entry name" value="HIS_KIN"/>
    <property type="match status" value="1"/>
</dbReference>
<evidence type="ECO:0000313" key="17">
    <source>
        <dbReference type="EMBL" id="TWT48012.1"/>
    </source>
</evidence>
<dbReference type="SMART" id="SM00086">
    <property type="entry name" value="PAC"/>
    <property type="match status" value="4"/>
</dbReference>
<dbReference type="CDD" id="cd16922">
    <property type="entry name" value="HATPase_EvgS-ArcB-TorS-like"/>
    <property type="match status" value="1"/>
</dbReference>
<evidence type="ECO:0000256" key="8">
    <source>
        <dbReference type="ARBA" id="ARBA00022840"/>
    </source>
</evidence>
<dbReference type="EMBL" id="SJPI01000004">
    <property type="protein sequence ID" value="TWT48012.1"/>
    <property type="molecule type" value="Genomic_DNA"/>
</dbReference>
<dbReference type="FunFam" id="1.10.287.130:FF:000038">
    <property type="entry name" value="Sensory transduction histidine kinase"/>
    <property type="match status" value="1"/>
</dbReference>
<dbReference type="InterPro" id="IPR013655">
    <property type="entry name" value="PAS_fold_3"/>
</dbReference>
<keyword evidence="8" id="KW-0067">ATP-binding</keyword>
<gene>
    <name evidence="17" type="primary">luxQ_7</name>
    <name evidence="17" type="ORF">Pla22_50120</name>
</gene>
<dbReference type="FunFam" id="3.30.450.20:FF:000099">
    <property type="entry name" value="Sensory box sensor histidine kinase"/>
    <property type="match status" value="1"/>
</dbReference>
<evidence type="ECO:0000259" key="16">
    <source>
        <dbReference type="PROSITE" id="PS50113"/>
    </source>
</evidence>
<dbReference type="Gene3D" id="3.30.450.20">
    <property type="entry name" value="PAS domain"/>
    <property type="match status" value="5"/>
</dbReference>
<evidence type="ECO:0000256" key="6">
    <source>
        <dbReference type="ARBA" id="ARBA00022741"/>
    </source>
</evidence>
<evidence type="ECO:0000259" key="13">
    <source>
        <dbReference type="PROSITE" id="PS50109"/>
    </source>
</evidence>
<dbReference type="GO" id="GO:0005886">
    <property type="term" value="C:plasma membrane"/>
    <property type="evidence" value="ECO:0007669"/>
    <property type="project" value="TreeGrafter"/>
</dbReference>
<dbReference type="InterPro" id="IPR011006">
    <property type="entry name" value="CheY-like_superfamily"/>
</dbReference>
<evidence type="ECO:0000259" key="14">
    <source>
        <dbReference type="PROSITE" id="PS50110"/>
    </source>
</evidence>
<reference evidence="17 18" key="1">
    <citation type="submission" date="2019-02" db="EMBL/GenBank/DDBJ databases">
        <title>Deep-cultivation of Planctomycetes and their phenomic and genomic characterization uncovers novel biology.</title>
        <authorList>
            <person name="Wiegand S."/>
            <person name="Jogler M."/>
            <person name="Boedeker C."/>
            <person name="Pinto D."/>
            <person name="Vollmers J."/>
            <person name="Rivas-Marin E."/>
            <person name="Kohn T."/>
            <person name="Peeters S.H."/>
            <person name="Heuer A."/>
            <person name="Rast P."/>
            <person name="Oberbeckmann S."/>
            <person name="Bunk B."/>
            <person name="Jeske O."/>
            <person name="Meyerdierks A."/>
            <person name="Storesund J.E."/>
            <person name="Kallscheuer N."/>
            <person name="Luecker S."/>
            <person name="Lage O.M."/>
            <person name="Pohl T."/>
            <person name="Merkel B.J."/>
            <person name="Hornburger P."/>
            <person name="Mueller R.-W."/>
            <person name="Bruemmer F."/>
            <person name="Labrenz M."/>
            <person name="Spormann A.M."/>
            <person name="Op Den Camp H."/>
            <person name="Overmann J."/>
            <person name="Amann R."/>
            <person name="Jetten M.S.M."/>
            <person name="Mascher T."/>
            <person name="Medema M.H."/>
            <person name="Devos D.P."/>
            <person name="Kaster A.-K."/>
            <person name="Ovreas L."/>
            <person name="Rohde M."/>
            <person name="Galperin M.Y."/>
            <person name="Jogler C."/>
        </authorList>
    </citation>
    <scope>NUCLEOTIDE SEQUENCE [LARGE SCALE GENOMIC DNA]</scope>
    <source>
        <strain evidence="17 18">Pla22</strain>
    </source>
</reference>
<dbReference type="PRINTS" id="PR00344">
    <property type="entry name" value="BCTRLSENSOR"/>
</dbReference>
<evidence type="ECO:0000259" key="15">
    <source>
        <dbReference type="PROSITE" id="PS50112"/>
    </source>
</evidence>
<dbReference type="Pfam" id="PF13188">
    <property type="entry name" value="PAS_8"/>
    <property type="match status" value="1"/>
</dbReference>
<comment type="caution">
    <text evidence="17">The sequence shown here is derived from an EMBL/GenBank/DDBJ whole genome shotgun (WGS) entry which is preliminary data.</text>
</comment>
<dbReference type="PROSITE" id="PS50113">
    <property type="entry name" value="PAC"/>
    <property type="match status" value="3"/>
</dbReference>
<protein>
    <recommendedName>
        <fullName evidence="3">histidine kinase</fullName>
        <ecNumber evidence="3">2.7.13.3</ecNumber>
    </recommendedName>
</protein>
<dbReference type="PANTHER" id="PTHR43047:SF72">
    <property type="entry name" value="OSMOSENSING HISTIDINE PROTEIN KINASE SLN1"/>
    <property type="match status" value="1"/>
</dbReference>
<dbReference type="InterPro" id="IPR005467">
    <property type="entry name" value="His_kinase_dom"/>
</dbReference>
<dbReference type="Pfam" id="PF08447">
    <property type="entry name" value="PAS_3"/>
    <property type="match status" value="3"/>
</dbReference>
<dbReference type="InterPro" id="IPR001789">
    <property type="entry name" value="Sig_transdc_resp-reg_receiver"/>
</dbReference>
<evidence type="ECO:0000256" key="4">
    <source>
        <dbReference type="ARBA" id="ARBA00022553"/>
    </source>
</evidence>
<dbReference type="OrthoDB" id="9803190at2"/>
<dbReference type="Gene3D" id="1.10.287.130">
    <property type="match status" value="1"/>
</dbReference>
<evidence type="ECO:0000256" key="10">
    <source>
        <dbReference type="ARBA" id="ARBA00023136"/>
    </source>
</evidence>
<dbReference type="InterPro" id="IPR035965">
    <property type="entry name" value="PAS-like_dom_sf"/>
</dbReference>
<dbReference type="SMART" id="SM00388">
    <property type="entry name" value="HisKA"/>
    <property type="match status" value="1"/>
</dbReference>
<dbReference type="Pfam" id="PF13426">
    <property type="entry name" value="PAS_9"/>
    <property type="match status" value="1"/>
</dbReference>
<evidence type="ECO:0000313" key="18">
    <source>
        <dbReference type="Proteomes" id="UP000316598"/>
    </source>
</evidence>
<feature type="domain" description="Response regulatory" evidence="14">
    <location>
        <begin position="921"/>
        <end position="1038"/>
    </location>
</feature>
<dbReference type="CDD" id="cd00130">
    <property type="entry name" value="PAS"/>
    <property type="match status" value="4"/>
</dbReference>
<evidence type="ECO:0000256" key="11">
    <source>
        <dbReference type="ARBA" id="ARBA00023306"/>
    </source>
</evidence>
<feature type="domain" description="PAS" evidence="15">
    <location>
        <begin position="143"/>
        <end position="195"/>
    </location>
</feature>
<evidence type="ECO:0000256" key="3">
    <source>
        <dbReference type="ARBA" id="ARBA00012438"/>
    </source>
</evidence>
<dbReference type="InterPro" id="IPR000700">
    <property type="entry name" value="PAS-assoc_C"/>
</dbReference>
<dbReference type="Gene3D" id="3.30.565.10">
    <property type="entry name" value="Histidine kinase-like ATPase, C-terminal domain"/>
    <property type="match status" value="1"/>
</dbReference>
<dbReference type="InterPro" id="IPR003661">
    <property type="entry name" value="HisK_dim/P_dom"/>
</dbReference>
<evidence type="ECO:0000256" key="12">
    <source>
        <dbReference type="PROSITE-ProRule" id="PRU00169"/>
    </source>
</evidence>
<keyword evidence="4 12" id="KW-0597">Phosphoprotein</keyword>
<evidence type="ECO:0000256" key="5">
    <source>
        <dbReference type="ARBA" id="ARBA00022679"/>
    </source>
</evidence>
<feature type="modified residue" description="4-aspartylphosphate" evidence="12">
    <location>
        <position position="973"/>
    </location>
</feature>
<dbReference type="Proteomes" id="UP000316598">
    <property type="component" value="Unassembled WGS sequence"/>
</dbReference>
<dbReference type="CDD" id="cd17546">
    <property type="entry name" value="REC_hyHK_CKI1_RcsC-like"/>
    <property type="match status" value="1"/>
</dbReference>
<dbReference type="InterPro" id="IPR036890">
    <property type="entry name" value="HATPase_C_sf"/>
</dbReference>
<keyword evidence="9" id="KW-0902">Two-component regulatory system</keyword>
<sequence length="1048" mass="118453">MNHISSDEQLQQSHEIFRQVVEGNPFGVYVVDQEFKIRYISEGAKETFSDQMPVVGRDFPEVMRTIWPQAFATEAIKRFRHTLETGEPYTAPLLIERRADRQTIESYDWKIKRIRLPGNQYGVACYYYDASERQRWEQSLQDSNELVRTIGENSTEALIMMDASGYLIYCNQAWLDMCGYTREELESKPLHDLVHHHYADGRPFPISECPIDRALPQGSQIRFHEDLFFRKDGTSFDVLCSARPIYRDGQPHSTIIEVRDVSEQNAAKRELIESQQFLQAALSATGLAVWSWDLKTGEVRSPQDLRSLFGMSPQTPMMTREFANCVDPQDRKRVETAMRSAIKTGDVCNEEFRVLHPDGTTRWLHILGRFVRDESANFDSFLGVVADATQRKTIEIKIRESEKYFRTMADASPAMLWITDRNHMCTYLSRSWHEFTGQTKAEGMGLGWTDATHPDDKQRAGEEFISAANERKNFMSEYRLRTANGDYRYAVDLGRPRFNEAGEFEGYIGSVIDVHERRVAENTMRASESRLRLAAEATGFGTHDYDAISDSLVWSPELYAICGIPSEQVPTLDTVRQLISPEDQETFDEIIADAFDPDGPERYEAEYRIIHRDGELRWVVDTGRAIREGKGGERRLVRIIGTIQDITDRKSFEHSLQQARRTAEAANRSRGEFLANMSHEIRTPMAAILGHADILKDHLVDPDNLLTVETIRRNGNFLLNIVNDILDLSKIDAGKMEIDTQPIRPDAIVGEVRSLMDVRAAEKKLPLMIVFNGHIPETIETDAVRLRQILLNLVGNAIKFTDTGEVRLEIDYDASSQRLHFHVVDTGIGIPSDKLDTLFKPFVQVDNTSTRSYGGTGLGLAICSRLAEALDGSVAVESEVGKGSRFTLSLRVVRPGQLIEPSVSIGESKEQPHQEVRLTANVLVVDDRRDIRYLAQHFIEKAGGKVFTATNGLEAVEFITSHESPKVDVIVMDMQMPVLDGYEASKLLRSRGCTLPILALTANAMKSDRQACLAAGCTDYTTKPLDPRKLTETIARLHQGIANEVSGN</sequence>
<dbReference type="InterPro" id="IPR000014">
    <property type="entry name" value="PAS"/>
</dbReference>